<evidence type="ECO:0000259" key="8">
    <source>
        <dbReference type="PROSITE" id="PS50862"/>
    </source>
</evidence>
<evidence type="ECO:0000256" key="5">
    <source>
        <dbReference type="ARBA" id="ARBA00023146"/>
    </source>
</evidence>
<organism evidence="9 10">
    <name type="scientific">Iamia majanohamensis</name>
    <dbReference type="NCBI Taxonomy" id="467976"/>
    <lineage>
        <taxon>Bacteria</taxon>
        <taxon>Bacillati</taxon>
        <taxon>Actinomycetota</taxon>
        <taxon>Acidimicrobiia</taxon>
        <taxon>Acidimicrobiales</taxon>
        <taxon>Iamiaceae</taxon>
        <taxon>Iamia</taxon>
    </lineage>
</organism>
<evidence type="ECO:0000313" key="10">
    <source>
        <dbReference type="Proteomes" id="UP001216390"/>
    </source>
</evidence>
<evidence type="ECO:0000256" key="4">
    <source>
        <dbReference type="ARBA" id="ARBA00022840"/>
    </source>
</evidence>
<dbReference type="NCBIfam" id="NF001756">
    <property type="entry name" value="PRK00484.1"/>
    <property type="match status" value="1"/>
</dbReference>
<feature type="binding site" evidence="6">
    <location>
        <position position="423"/>
    </location>
    <ligand>
        <name>Mg(2+)</name>
        <dbReference type="ChEBI" id="CHEBI:18420"/>
        <label>1</label>
    </ligand>
</feature>
<keyword evidence="4 6" id="KW-0067">ATP-binding</keyword>
<dbReference type="GO" id="GO:0005524">
    <property type="term" value="F:ATP binding"/>
    <property type="evidence" value="ECO:0007669"/>
    <property type="project" value="UniProtKB-UniRule"/>
</dbReference>
<dbReference type="InterPro" id="IPR012340">
    <property type="entry name" value="NA-bd_OB-fold"/>
</dbReference>
<comment type="cofactor">
    <cofactor evidence="6">
        <name>Mg(2+)</name>
        <dbReference type="ChEBI" id="CHEBI:18420"/>
    </cofactor>
    <text evidence="6">Binds 3 Mg(2+) ions per subunit.</text>
</comment>
<evidence type="ECO:0000256" key="7">
    <source>
        <dbReference type="SAM" id="MobiDB-lite"/>
    </source>
</evidence>
<dbReference type="PANTHER" id="PTHR42918">
    <property type="entry name" value="LYSYL-TRNA SYNTHETASE"/>
    <property type="match status" value="1"/>
</dbReference>
<keyword evidence="6" id="KW-0460">Magnesium</keyword>
<dbReference type="InterPro" id="IPR006195">
    <property type="entry name" value="aa-tRNA-synth_II"/>
</dbReference>
<dbReference type="GO" id="GO:0004824">
    <property type="term" value="F:lysine-tRNA ligase activity"/>
    <property type="evidence" value="ECO:0007669"/>
    <property type="project" value="UniProtKB-UniRule"/>
</dbReference>
<dbReference type="InterPro" id="IPR018149">
    <property type="entry name" value="Lys-tRNA-synth_II_C"/>
</dbReference>
<keyword evidence="2 6" id="KW-0479">Metal-binding</keyword>
<accession>A0AAE9YB37</accession>
<dbReference type="CDD" id="cd00775">
    <property type="entry name" value="LysRS_core"/>
    <property type="match status" value="1"/>
</dbReference>
<dbReference type="PROSITE" id="PS50862">
    <property type="entry name" value="AA_TRNA_LIGASE_II"/>
    <property type="match status" value="1"/>
</dbReference>
<dbReference type="InterPro" id="IPR004364">
    <property type="entry name" value="Aa-tRNA-synt_II"/>
</dbReference>
<keyword evidence="5 6" id="KW-0030">Aminoacyl-tRNA synthetase</keyword>
<feature type="binding site" evidence="6">
    <location>
        <position position="430"/>
    </location>
    <ligand>
        <name>Mg(2+)</name>
        <dbReference type="ChEBI" id="CHEBI:18420"/>
        <label>1</label>
    </ligand>
</feature>
<proteinExistence type="inferred from homology"/>
<gene>
    <name evidence="6 9" type="primary">lysS</name>
    <name evidence="9" type="ORF">PO878_03325</name>
</gene>
<dbReference type="KEGG" id="ima:PO878_03325"/>
<dbReference type="GO" id="GO:0006430">
    <property type="term" value="P:lysyl-tRNA aminoacylation"/>
    <property type="evidence" value="ECO:0007669"/>
    <property type="project" value="UniProtKB-UniRule"/>
</dbReference>
<comment type="subcellular location">
    <subcellularLocation>
        <location evidence="6">Cytoplasm</location>
    </subcellularLocation>
</comment>
<keyword evidence="6" id="KW-0648">Protein biosynthesis</keyword>
<keyword evidence="3 6" id="KW-0547">Nucleotide-binding</keyword>
<evidence type="ECO:0000256" key="2">
    <source>
        <dbReference type="ARBA" id="ARBA00022723"/>
    </source>
</evidence>
<evidence type="ECO:0000256" key="6">
    <source>
        <dbReference type="HAMAP-Rule" id="MF_00252"/>
    </source>
</evidence>
<reference evidence="9" key="1">
    <citation type="submission" date="2023-01" db="EMBL/GenBank/DDBJ databases">
        <title>The diversity of Class Acidimicrobiia in South China Sea sediment environments and the proposal of Iamia marina sp. nov., a novel species of the genus Iamia.</title>
        <authorList>
            <person name="He Y."/>
            <person name="Tian X."/>
        </authorList>
    </citation>
    <scope>NUCLEOTIDE SEQUENCE</scope>
    <source>
        <strain evidence="9">DSM 19957</strain>
    </source>
</reference>
<comment type="similarity">
    <text evidence="6">Belongs to the class-II aminoacyl-tRNA synthetase family.</text>
</comment>
<name>A0AAE9YB37_9ACTN</name>
<comment type="catalytic activity">
    <reaction evidence="6">
        <text>tRNA(Lys) + L-lysine + ATP = L-lysyl-tRNA(Lys) + AMP + diphosphate</text>
        <dbReference type="Rhea" id="RHEA:20792"/>
        <dbReference type="Rhea" id="RHEA-COMP:9696"/>
        <dbReference type="Rhea" id="RHEA-COMP:9697"/>
        <dbReference type="ChEBI" id="CHEBI:30616"/>
        <dbReference type="ChEBI" id="CHEBI:32551"/>
        <dbReference type="ChEBI" id="CHEBI:33019"/>
        <dbReference type="ChEBI" id="CHEBI:78442"/>
        <dbReference type="ChEBI" id="CHEBI:78529"/>
        <dbReference type="ChEBI" id="CHEBI:456215"/>
        <dbReference type="EC" id="6.1.1.6"/>
    </reaction>
</comment>
<dbReference type="GO" id="GO:0000287">
    <property type="term" value="F:magnesium ion binding"/>
    <property type="evidence" value="ECO:0007669"/>
    <property type="project" value="UniProtKB-UniRule"/>
</dbReference>
<keyword evidence="1 6" id="KW-0436">Ligase</keyword>
<dbReference type="Gene3D" id="2.40.50.140">
    <property type="entry name" value="Nucleic acid-binding proteins"/>
    <property type="match status" value="1"/>
</dbReference>
<keyword evidence="10" id="KW-1185">Reference proteome</keyword>
<evidence type="ECO:0000313" key="9">
    <source>
        <dbReference type="EMBL" id="WCO67754.1"/>
    </source>
</evidence>
<dbReference type="SUPFAM" id="SSF55681">
    <property type="entry name" value="Class II aaRS and biotin synthetases"/>
    <property type="match status" value="1"/>
</dbReference>
<dbReference type="AlphaFoldDB" id="A0AAE9YB37"/>
<dbReference type="RefSeq" id="WP_272737275.1">
    <property type="nucleotide sequence ID" value="NZ_CP116942.1"/>
</dbReference>
<comment type="subunit">
    <text evidence="6">Homodimer.</text>
</comment>
<feature type="region of interest" description="Disordered" evidence="7">
    <location>
        <begin position="1"/>
        <end position="21"/>
    </location>
</feature>
<dbReference type="Pfam" id="PF00152">
    <property type="entry name" value="tRNA-synt_2"/>
    <property type="match status" value="1"/>
</dbReference>
<dbReference type="PRINTS" id="PR00982">
    <property type="entry name" value="TRNASYNTHLYS"/>
</dbReference>
<keyword evidence="6" id="KW-0963">Cytoplasm</keyword>
<sequence length="528" mass="58340">MTDSPETLPPPTAEVAPARTGARTALPYRFEASHTPTSIKAEFAGRGEPGDEPEGAEFRVSVAGRLALRRDAKKVLFGTLVNLTGIDHRKVDGEATGSDSEREGRIQVFATRADTPDFDALAAVPLGTWIGITEGAVMWTKKGELSVKVLDWVILTEPRRVFPDKWRAQDDPEFRARQRYVDLWVNESAQRTFLVRSRLLSLTRRWLEDRGFLEVETPLLHPVPGGALAEPFTTHHNALDQDLYLRIAPELYLKRLVVGGLERVFEIGRTFRNEGMSTRHNPEFTMLELYQAHADYGDVMELTESLVAHLATELRGTTQLSYGGRPLDLTPPWRRARMTDLVEEQIGVALSVDQPLAELREVAAAHDVPLPDDAGPGKAILEIYEKTTEGAQWDPVFVLDYPQEVSPLARPHRSNAGEVERFEAIVAGRELANAFSELTDPDDQRARFEDQARQRAAGDAEAMAVDDDYLRALEYGLPPTGGLGIGIDRLVMLLVDAASIRDVVLFPTMRPEAPAGPGDDAEAAGEEG</sequence>
<evidence type="ECO:0000256" key="1">
    <source>
        <dbReference type="ARBA" id="ARBA00022598"/>
    </source>
</evidence>
<evidence type="ECO:0000256" key="3">
    <source>
        <dbReference type="ARBA" id="ARBA00022741"/>
    </source>
</evidence>
<dbReference type="GO" id="GO:0005829">
    <property type="term" value="C:cytosol"/>
    <property type="evidence" value="ECO:0007669"/>
    <property type="project" value="TreeGrafter"/>
</dbReference>
<dbReference type="Gene3D" id="3.30.930.10">
    <property type="entry name" value="Bira Bifunctional Protein, Domain 2"/>
    <property type="match status" value="1"/>
</dbReference>
<dbReference type="SUPFAM" id="SSF50249">
    <property type="entry name" value="Nucleic acid-binding proteins"/>
    <property type="match status" value="1"/>
</dbReference>
<protein>
    <recommendedName>
        <fullName evidence="6">Lysine--tRNA ligase</fullName>
        <ecNumber evidence="6">6.1.1.6</ecNumber>
    </recommendedName>
    <alternativeName>
        <fullName evidence="6">Lysyl-tRNA synthetase</fullName>
        <shortName evidence="6">LysRS</shortName>
    </alternativeName>
</protein>
<dbReference type="GO" id="GO:0000049">
    <property type="term" value="F:tRNA binding"/>
    <property type="evidence" value="ECO:0007669"/>
    <property type="project" value="TreeGrafter"/>
</dbReference>
<dbReference type="EC" id="6.1.1.6" evidence="6"/>
<dbReference type="EMBL" id="CP116942">
    <property type="protein sequence ID" value="WCO67754.1"/>
    <property type="molecule type" value="Genomic_DNA"/>
</dbReference>
<dbReference type="InterPro" id="IPR002313">
    <property type="entry name" value="Lys-tRNA-ligase_II"/>
</dbReference>
<feature type="domain" description="Aminoacyl-transfer RNA synthetases class-II family profile" evidence="8">
    <location>
        <begin position="193"/>
        <end position="511"/>
    </location>
</feature>
<dbReference type="HAMAP" id="MF_00252">
    <property type="entry name" value="Lys_tRNA_synth_class2"/>
    <property type="match status" value="1"/>
</dbReference>
<dbReference type="CDD" id="cd04322">
    <property type="entry name" value="LysRS_N"/>
    <property type="match status" value="1"/>
</dbReference>
<dbReference type="InterPro" id="IPR045864">
    <property type="entry name" value="aa-tRNA-synth_II/BPL/LPL"/>
</dbReference>
<dbReference type="PANTHER" id="PTHR42918:SF15">
    <property type="entry name" value="LYSINE--TRNA LIGASE, CHLOROPLASTIC_MITOCHONDRIAL"/>
    <property type="match status" value="1"/>
</dbReference>
<dbReference type="Proteomes" id="UP001216390">
    <property type="component" value="Chromosome"/>
</dbReference>
<dbReference type="NCBIfam" id="TIGR00499">
    <property type="entry name" value="lysS_bact"/>
    <property type="match status" value="1"/>
</dbReference>
<feature type="binding site" evidence="6">
    <location>
        <position position="430"/>
    </location>
    <ligand>
        <name>Mg(2+)</name>
        <dbReference type="ChEBI" id="CHEBI:18420"/>
        <label>2</label>
    </ligand>
</feature>
<dbReference type="InterPro" id="IPR044136">
    <property type="entry name" value="Lys-tRNA-ligase_II_N"/>
</dbReference>